<name>M2YJZ6_9PSEU</name>
<proteinExistence type="predicted"/>
<feature type="region of interest" description="Disordered" evidence="1">
    <location>
        <begin position="131"/>
        <end position="169"/>
    </location>
</feature>
<feature type="region of interest" description="Disordered" evidence="1">
    <location>
        <begin position="18"/>
        <end position="55"/>
    </location>
</feature>
<evidence type="ECO:0000313" key="2">
    <source>
        <dbReference type="EMBL" id="EME55042.1"/>
    </source>
</evidence>
<organism evidence="2 3">
    <name type="scientific">Amycolatopsis decaplanina DSM 44594</name>
    <dbReference type="NCBI Taxonomy" id="1284240"/>
    <lineage>
        <taxon>Bacteria</taxon>
        <taxon>Bacillati</taxon>
        <taxon>Actinomycetota</taxon>
        <taxon>Actinomycetes</taxon>
        <taxon>Pseudonocardiales</taxon>
        <taxon>Pseudonocardiaceae</taxon>
        <taxon>Amycolatopsis</taxon>
    </lineage>
</organism>
<evidence type="ECO:0000313" key="3">
    <source>
        <dbReference type="Proteomes" id="UP000054226"/>
    </source>
</evidence>
<gene>
    <name evidence="2" type="ORF">H074_26077</name>
</gene>
<evidence type="ECO:0000256" key="1">
    <source>
        <dbReference type="SAM" id="MobiDB-lite"/>
    </source>
</evidence>
<protein>
    <submittedName>
        <fullName evidence="2">Dehydrogenase</fullName>
    </submittedName>
</protein>
<dbReference type="AlphaFoldDB" id="M2YJZ6"/>
<reference evidence="2 3" key="1">
    <citation type="journal article" date="2013" name="Genome Announc.">
        <title>Draft Genome Sequence of Amycolatopsis decaplanina Strain DSM 44594T.</title>
        <authorList>
            <person name="Kaur N."/>
            <person name="Kumar S."/>
            <person name="Bala M."/>
            <person name="Raghava G.P."/>
            <person name="Mayilraj S."/>
        </authorList>
    </citation>
    <scope>NUCLEOTIDE SEQUENCE [LARGE SCALE GENOMIC DNA]</scope>
    <source>
        <strain evidence="2 3">DSM 44594</strain>
    </source>
</reference>
<dbReference type="Proteomes" id="UP000054226">
    <property type="component" value="Unassembled WGS sequence"/>
</dbReference>
<dbReference type="EMBL" id="AOHO01000068">
    <property type="protein sequence ID" value="EME55042.1"/>
    <property type="molecule type" value="Genomic_DNA"/>
</dbReference>
<feature type="compositionally biased region" description="Basic and acidic residues" evidence="1">
    <location>
        <begin position="22"/>
        <end position="50"/>
    </location>
</feature>
<feature type="compositionally biased region" description="Basic and acidic residues" evidence="1">
    <location>
        <begin position="136"/>
        <end position="165"/>
    </location>
</feature>
<comment type="caution">
    <text evidence="2">The sequence shown here is derived from an EMBL/GenBank/DDBJ whole genome shotgun (WGS) entry which is preliminary data.</text>
</comment>
<accession>M2YJZ6</accession>
<sequence>MRPGEDVIGFVHLVESETMGDEPGRVEPACREHPQQHRGARRVDQARGDGDVADPEVFQMQGGGRTVDTDVGDVPAGTDQFRAQLEGLRHPDRFDRDVRAEASGEFGDRRGRVLAGLEEHVRAEVLRGGEPAGFLVDHDDGTRPEQLRRGDRGESDRPCPDDRDTVPGLDLSVAGTDLVGGRHDVGQHQRRLVRDPFRQHVGRGLGERDAHELRLHAVDPVTQDPATTAETLPVDGFPAVFAASARGDAGDEHAIAGLAGRHRLADFHDRADGLVPEDPAVLHGRDVAFEDVQIGAADGDRVHADDRVGRLGELRPGAIDPSPPPRAVVNQCLHAFSLSTEGFPVRACRRGGLRHRVESPCGPRRPTASTS</sequence>
<keyword evidence="3" id="KW-1185">Reference proteome</keyword>